<dbReference type="AlphaFoldDB" id="A0A9X9LKP0"/>
<name>A0A9X9LKP0_GULGU</name>
<accession>A0A9X9LKP0</accession>
<organism evidence="1 2">
    <name type="scientific">Gulo gulo</name>
    <name type="common">Wolverine</name>
    <name type="synonym">Gluton</name>
    <dbReference type="NCBI Taxonomy" id="48420"/>
    <lineage>
        <taxon>Eukaryota</taxon>
        <taxon>Metazoa</taxon>
        <taxon>Chordata</taxon>
        <taxon>Craniata</taxon>
        <taxon>Vertebrata</taxon>
        <taxon>Euteleostomi</taxon>
        <taxon>Mammalia</taxon>
        <taxon>Eutheria</taxon>
        <taxon>Laurasiatheria</taxon>
        <taxon>Carnivora</taxon>
        <taxon>Caniformia</taxon>
        <taxon>Musteloidea</taxon>
        <taxon>Mustelidae</taxon>
        <taxon>Guloninae</taxon>
        <taxon>Gulo</taxon>
    </lineage>
</organism>
<proteinExistence type="predicted"/>
<keyword evidence="2" id="KW-1185">Reference proteome</keyword>
<dbReference type="Proteomes" id="UP000269945">
    <property type="component" value="Unassembled WGS sequence"/>
</dbReference>
<reference evidence="1 2" key="1">
    <citation type="submission" date="2018-10" db="EMBL/GenBank/DDBJ databases">
        <authorList>
            <person name="Ekblom R."/>
            <person name="Jareborg N."/>
        </authorList>
    </citation>
    <scope>NUCLEOTIDE SEQUENCE [LARGE SCALE GENOMIC DNA]</scope>
    <source>
        <tissue evidence="1">Muscle</tissue>
    </source>
</reference>
<evidence type="ECO:0000313" key="2">
    <source>
        <dbReference type="Proteomes" id="UP000269945"/>
    </source>
</evidence>
<dbReference type="EMBL" id="CYRY02006044">
    <property type="protein sequence ID" value="VCW70566.1"/>
    <property type="molecule type" value="Genomic_DNA"/>
</dbReference>
<sequence length="77" mass="8515">MLVRRMEYSHLWSQGEGQFLKEKLESYYQNRGKVMGECSEVASCSGGVARITPGLLQIMIINCAPTCTKTNDSPLTG</sequence>
<comment type="caution">
    <text evidence="1">The sequence shown here is derived from an EMBL/GenBank/DDBJ whole genome shotgun (WGS) entry which is preliminary data.</text>
</comment>
<evidence type="ECO:0000313" key="1">
    <source>
        <dbReference type="EMBL" id="VCW70566.1"/>
    </source>
</evidence>
<gene>
    <name evidence="1" type="ORF">BN2614_LOCUS3</name>
</gene>
<protein>
    <submittedName>
        <fullName evidence="1">Uncharacterized protein</fullName>
    </submittedName>
</protein>